<feature type="chain" id="PRO_5045480314" evidence="11">
    <location>
        <begin position="22"/>
        <end position="667"/>
    </location>
</feature>
<feature type="transmembrane region" description="Helical" evidence="10">
    <location>
        <begin position="621"/>
        <end position="639"/>
    </location>
</feature>
<organism evidence="12 13">
    <name type="scientific">Geomonas propionica</name>
    <dbReference type="NCBI Taxonomy" id="2798582"/>
    <lineage>
        <taxon>Bacteria</taxon>
        <taxon>Pseudomonadati</taxon>
        <taxon>Thermodesulfobacteriota</taxon>
        <taxon>Desulfuromonadia</taxon>
        <taxon>Geobacterales</taxon>
        <taxon>Geobacteraceae</taxon>
        <taxon>Geomonas</taxon>
    </lineage>
</organism>
<comment type="subcellular location">
    <subcellularLocation>
        <location evidence="1">Cell membrane</location>
        <topology evidence="1">Multi-pass membrane protein</topology>
    </subcellularLocation>
</comment>
<dbReference type="PANTHER" id="PTHR48086">
    <property type="entry name" value="SODIUM/PROLINE SYMPORTER-RELATED"/>
    <property type="match status" value="1"/>
</dbReference>
<feature type="transmembrane region" description="Helical" evidence="10">
    <location>
        <begin position="533"/>
        <end position="552"/>
    </location>
</feature>
<feature type="transmembrane region" description="Helical" evidence="10">
    <location>
        <begin position="503"/>
        <end position="526"/>
    </location>
</feature>
<proteinExistence type="inferred from homology"/>
<feature type="transmembrane region" description="Helical" evidence="10">
    <location>
        <begin position="263"/>
        <end position="283"/>
    </location>
</feature>
<dbReference type="CDD" id="cd11480">
    <property type="entry name" value="SLC5sbd_u4"/>
    <property type="match status" value="1"/>
</dbReference>
<keyword evidence="3" id="KW-0813">Transport</keyword>
<keyword evidence="7 10" id="KW-1133">Transmembrane helix</keyword>
<keyword evidence="6" id="KW-0769">Symport</keyword>
<evidence type="ECO:0000256" key="5">
    <source>
        <dbReference type="ARBA" id="ARBA00022692"/>
    </source>
</evidence>
<feature type="transmembrane region" description="Helical" evidence="10">
    <location>
        <begin position="428"/>
        <end position="457"/>
    </location>
</feature>
<gene>
    <name evidence="12" type="ORF">JFN90_21455</name>
</gene>
<evidence type="ECO:0000256" key="7">
    <source>
        <dbReference type="ARBA" id="ARBA00022989"/>
    </source>
</evidence>
<dbReference type="InterPro" id="IPR001734">
    <property type="entry name" value="Na/solute_symporter"/>
</dbReference>
<feature type="transmembrane region" description="Helical" evidence="10">
    <location>
        <begin position="155"/>
        <end position="175"/>
    </location>
</feature>
<sequence>MKKRIAALTVALSLSMFGAAAVCAQAPAGAAAPQAATAAAPQATAPATAAPAQAAPPAANVAAKAVATPATGGAAPAKITPNRGITIGMFALIIAVTMGVVVWAAKKTQTASDFYTAGGGITGFQNGWAIAGDYMSAASFLGMSGLISLYGIDGFMYAVGPMFSFIAILLVIAEPCRNAGKYTLGDILSFRSSPKVVRGVAALSTVTVSIFYLIAQMVGAGKLMQMLLNIPYRVSVIGVGALMVAYVVFGGMKATTWVQIIKASLLMGATTVLCLLVAIKAGFNPVGFFTEVASNGAIQEHVRMNVLKDVIAKPGVDYGQRFLEPGLFLKNPLDQISLGLAWALGAAGLPHILMRFFTVPSAKDARKSIIVALFLNSSFFFMISVIGFGAALYLTPQAISAVDKGGNMATLLLAQHMGGGAGSLGGDIFLAFICAVAFATILAVVSGLVLAASAAIAHDVYVNIIKDGKADQKLQVKVARITSLFVGSSAIVMGLMAEKENVVALVALAFAVAASGNFPVIMLSLFWRKFNTAGIVSGLVVGTLTALVLVMVSPVMTYPKKIAADAKKVVETLEKKQAGGTVLAEKELLALDKSRAEYVKNKDGKSMVGLDAPIFPLKNPGIVSIPLGFLAAVFGCLLFRERRAEEMFDEIDVRQNTGIGIASASDH</sequence>
<feature type="transmembrane region" description="Helical" evidence="10">
    <location>
        <begin position="478"/>
        <end position="497"/>
    </location>
</feature>
<evidence type="ECO:0000256" key="2">
    <source>
        <dbReference type="ARBA" id="ARBA00006434"/>
    </source>
</evidence>
<feature type="transmembrane region" description="Helical" evidence="10">
    <location>
        <begin position="230"/>
        <end position="251"/>
    </location>
</feature>
<reference evidence="12 13" key="1">
    <citation type="submission" date="2020-12" db="EMBL/GenBank/DDBJ databases">
        <title>Geomonas sp. Red259, isolated from paddy soil.</title>
        <authorList>
            <person name="Xu Z."/>
            <person name="Zhang Z."/>
            <person name="Masuda Y."/>
            <person name="Itoh H."/>
            <person name="Senoo K."/>
        </authorList>
    </citation>
    <scope>NUCLEOTIDE SEQUENCE [LARGE SCALE GENOMIC DNA]</scope>
    <source>
        <strain evidence="12 13">Red259</strain>
    </source>
</reference>
<keyword evidence="11" id="KW-0732">Signal</keyword>
<dbReference type="RefSeq" id="WP_199397172.1">
    <property type="nucleotide sequence ID" value="NZ_JAEMHK010000023.1"/>
</dbReference>
<feature type="transmembrane region" description="Helical" evidence="10">
    <location>
        <begin position="369"/>
        <end position="394"/>
    </location>
</feature>
<feature type="signal peptide" evidence="11">
    <location>
        <begin position="1"/>
        <end position="21"/>
    </location>
</feature>
<feature type="transmembrane region" description="Helical" evidence="10">
    <location>
        <begin position="336"/>
        <end position="357"/>
    </location>
</feature>
<evidence type="ECO:0000256" key="10">
    <source>
        <dbReference type="SAM" id="Phobius"/>
    </source>
</evidence>
<evidence type="ECO:0000256" key="9">
    <source>
        <dbReference type="RuleBase" id="RU362091"/>
    </source>
</evidence>
<evidence type="ECO:0000256" key="11">
    <source>
        <dbReference type="SAM" id="SignalP"/>
    </source>
</evidence>
<protein>
    <submittedName>
        <fullName evidence="12">Cation acetate symporter</fullName>
    </submittedName>
</protein>
<dbReference type="PROSITE" id="PS50283">
    <property type="entry name" value="NA_SOLUT_SYMP_3"/>
    <property type="match status" value="1"/>
</dbReference>
<dbReference type="Gene3D" id="1.20.1730.10">
    <property type="entry name" value="Sodium/glucose cotransporter"/>
    <property type="match status" value="1"/>
</dbReference>
<dbReference type="EMBL" id="JAEMHK010000023">
    <property type="protein sequence ID" value="MBJ6802705.1"/>
    <property type="molecule type" value="Genomic_DNA"/>
</dbReference>
<feature type="transmembrane region" description="Helical" evidence="10">
    <location>
        <begin position="126"/>
        <end position="149"/>
    </location>
</feature>
<dbReference type="PANTHER" id="PTHR48086:SF6">
    <property type="entry name" value="CATION_ACETATE SYMPORTER ACTP"/>
    <property type="match status" value="1"/>
</dbReference>
<dbReference type="Proteomes" id="UP000641025">
    <property type="component" value="Unassembled WGS sequence"/>
</dbReference>
<keyword evidence="5 10" id="KW-0812">Transmembrane</keyword>
<evidence type="ECO:0000313" key="12">
    <source>
        <dbReference type="EMBL" id="MBJ6802705.1"/>
    </source>
</evidence>
<evidence type="ECO:0000313" key="13">
    <source>
        <dbReference type="Proteomes" id="UP000641025"/>
    </source>
</evidence>
<dbReference type="NCBIfam" id="TIGR00813">
    <property type="entry name" value="sss"/>
    <property type="match status" value="1"/>
</dbReference>
<evidence type="ECO:0000256" key="3">
    <source>
        <dbReference type="ARBA" id="ARBA00022448"/>
    </source>
</evidence>
<name>A0ABS0YXM4_9BACT</name>
<keyword evidence="8 10" id="KW-0472">Membrane</keyword>
<feature type="transmembrane region" description="Helical" evidence="10">
    <location>
        <begin position="85"/>
        <end position="105"/>
    </location>
</feature>
<dbReference type="Pfam" id="PF00474">
    <property type="entry name" value="SSF"/>
    <property type="match status" value="1"/>
</dbReference>
<evidence type="ECO:0000256" key="4">
    <source>
        <dbReference type="ARBA" id="ARBA00022475"/>
    </source>
</evidence>
<evidence type="ECO:0000256" key="1">
    <source>
        <dbReference type="ARBA" id="ARBA00004651"/>
    </source>
</evidence>
<keyword evidence="13" id="KW-1185">Reference proteome</keyword>
<comment type="caution">
    <text evidence="12">The sequence shown here is derived from an EMBL/GenBank/DDBJ whole genome shotgun (WGS) entry which is preliminary data.</text>
</comment>
<feature type="transmembrane region" description="Helical" evidence="10">
    <location>
        <begin position="196"/>
        <end position="218"/>
    </location>
</feature>
<comment type="similarity">
    <text evidence="2 9">Belongs to the sodium:solute symporter (SSF) (TC 2.A.21) family.</text>
</comment>
<keyword evidence="4" id="KW-1003">Cell membrane</keyword>
<evidence type="ECO:0000256" key="6">
    <source>
        <dbReference type="ARBA" id="ARBA00022847"/>
    </source>
</evidence>
<dbReference type="InterPro" id="IPR050277">
    <property type="entry name" value="Sodium:Solute_Symporter"/>
</dbReference>
<accession>A0ABS0YXM4</accession>
<dbReference type="InterPro" id="IPR038377">
    <property type="entry name" value="Na/Glc_symporter_sf"/>
</dbReference>
<evidence type="ECO:0000256" key="8">
    <source>
        <dbReference type="ARBA" id="ARBA00023136"/>
    </source>
</evidence>